<dbReference type="InterPro" id="IPR012000">
    <property type="entry name" value="Thiamin_PyroP_enz_cen_dom"/>
</dbReference>
<dbReference type="Gene3D" id="3.40.50.970">
    <property type="match status" value="2"/>
</dbReference>
<reference evidence="15 16" key="1">
    <citation type="submission" date="2019-03" db="EMBL/GenBank/DDBJ databases">
        <title>Genomic Encyclopedia of Type Strains, Phase IV (KMG-IV): sequencing the most valuable type-strain genomes for metagenomic binning, comparative biology and taxonomic classification.</title>
        <authorList>
            <person name="Goeker M."/>
        </authorList>
    </citation>
    <scope>NUCLEOTIDE SEQUENCE [LARGE SCALE GENOMIC DNA]</scope>
    <source>
        <strain evidence="15 16">DSM 24591</strain>
    </source>
</reference>
<dbReference type="Pfam" id="PF02775">
    <property type="entry name" value="TPP_enzyme_C"/>
    <property type="match status" value="1"/>
</dbReference>
<dbReference type="GO" id="GO:0030976">
    <property type="term" value="F:thiamine pyrophosphate binding"/>
    <property type="evidence" value="ECO:0007669"/>
    <property type="project" value="InterPro"/>
</dbReference>
<evidence type="ECO:0000313" key="16">
    <source>
        <dbReference type="Proteomes" id="UP000295525"/>
    </source>
</evidence>
<dbReference type="Gene3D" id="3.40.50.1220">
    <property type="entry name" value="TPP-binding domain"/>
    <property type="match status" value="1"/>
</dbReference>
<evidence type="ECO:0000256" key="10">
    <source>
        <dbReference type="NCBIfam" id="TIGR03457"/>
    </source>
</evidence>
<keyword evidence="8 11" id="KW-0786">Thiamine pyrophosphate</keyword>
<accession>A0A4R3LW55</accession>
<dbReference type="GO" id="GO:0009097">
    <property type="term" value="P:isoleucine biosynthetic process"/>
    <property type="evidence" value="ECO:0007669"/>
    <property type="project" value="TreeGrafter"/>
</dbReference>
<dbReference type="GO" id="GO:0019529">
    <property type="term" value="P:taurine catabolic process"/>
    <property type="evidence" value="ECO:0007669"/>
    <property type="project" value="UniProtKB-UniRule"/>
</dbReference>
<dbReference type="CDD" id="cd07035">
    <property type="entry name" value="TPP_PYR_POX_like"/>
    <property type="match status" value="1"/>
</dbReference>
<comment type="cofactor">
    <cofactor evidence="2">
        <name>thiamine diphosphate</name>
        <dbReference type="ChEBI" id="CHEBI:58937"/>
    </cofactor>
</comment>
<evidence type="ECO:0000256" key="8">
    <source>
        <dbReference type="ARBA" id="ARBA00023052"/>
    </source>
</evidence>
<dbReference type="Pfam" id="PF00205">
    <property type="entry name" value="TPP_enzyme_M"/>
    <property type="match status" value="1"/>
</dbReference>
<proteinExistence type="inferred from homology"/>
<dbReference type="SUPFAM" id="SSF52518">
    <property type="entry name" value="Thiamin diphosphate-binding fold (THDP-binding)"/>
    <property type="match status" value="2"/>
</dbReference>
<feature type="domain" description="Thiamine pyrophosphate enzyme central" evidence="12">
    <location>
        <begin position="201"/>
        <end position="337"/>
    </location>
</feature>
<dbReference type="SUPFAM" id="SSF52467">
    <property type="entry name" value="DHS-like NAD/FAD-binding domain"/>
    <property type="match status" value="1"/>
</dbReference>
<dbReference type="PANTHER" id="PTHR18968">
    <property type="entry name" value="THIAMINE PYROPHOSPHATE ENZYMES"/>
    <property type="match status" value="1"/>
</dbReference>
<evidence type="ECO:0000256" key="5">
    <source>
        <dbReference type="ARBA" id="ARBA00022679"/>
    </source>
</evidence>
<evidence type="ECO:0000259" key="13">
    <source>
        <dbReference type="Pfam" id="PF02775"/>
    </source>
</evidence>
<name>A0A4R3LW55_9BURK</name>
<dbReference type="AlphaFoldDB" id="A0A4R3LW55"/>
<dbReference type="InterPro" id="IPR029061">
    <property type="entry name" value="THDP-binding"/>
</dbReference>
<dbReference type="NCBIfam" id="NF005713">
    <property type="entry name" value="PRK07525.1"/>
    <property type="match status" value="1"/>
</dbReference>
<evidence type="ECO:0000313" key="15">
    <source>
        <dbReference type="EMBL" id="TCT04793.1"/>
    </source>
</evidence>
<gene>
    <name evidence="15" type="ORF">EDC26_1118</name>
</gene>
<evidence type="ECO:0000256" key="9">
    <source>
        <dbReference type="ARBA" id="ARBA00023315"/>
    </source>
</evidence>
<dbReference type="InterPro" id="IPR012001">
    <property type="entry name" value="Thiamin_PyroP_enz_TPP-bd_dom"/>
</dbReference>
<dbReference type="InterPro" id="IPR011766">
    <property type="entry name" value="TPP_enzyme_TPP-bd"/>
</dbReference>
<evidence type="ECO:0000256" key="2">
    <source>
        <dbReference type="ARBA" id="ARBA00001964"/>
    </source>
</evidence>
<feature type="domain" description="Thiamine pyrophosphate enzyme N-terminal TPP-binding" evidence="14">
    <location>
        <begin position="17"/>
        <end position="132"/>
    </location>
</feature>
<dbReference type="Proteomes" id="UP000295525">
    <property type="component" value="Unassembled WGS sequence"/>
</dbReference>
<evidence type="ECO:0000256" key="11">
    <source>
        <dbReference type="RuleBase" id="RU362132"/>
    </source>
</evidence>
<evidence type="ECO:0000256" key="6">
    <source>
        <dbReference type="ARBA" id="ARBA00022723"/>
    </source>
</evidence>
<dbReference type="EC" id="2.3.3.15" evidence="4 10"/>
<keyword evidence="16" id="KW-1185">Reference proteome</keyword>
<dbReference type="CDD" id="cd02013">
    <property type="entry name" value="TPP_Xsc_like"/>
    <property type="match status" value="1"/>
</dbReference>
<dbReference type="PANTHER" id="PTHR18968:SF13">
    <property type="entry name" value="ACETOLACTATE SYNTHASE CATALYTIC SUBUNIT, MITOCHONDRIAL"/>
    <property type="match status" value="1"/>
</dbReference>
<dbReference type="Pfam" id="PF02776">
    <property type="entry name" value="TPP_enzyme_N"/>
    <property type="match status" value="1"/>
</dbReference>
<organism evidence="15 16">
    <name type="scientific">Paralcaligenes ureilyticus</name>
    <dbReference type="NCBI Taxonomy" id="627131"/>
    <lineage>
        <taxon>Bacteria</taxon>
        <taxon>Pseudomonadati</taxon>
        <taxon>Pseudomonadota</taxon>
        <taxon>Betaproteobacteria</taxon>
        <taxon>Burkholderiales</taxon>
        <taxon>Alcaligenaceae</taxon>
        <taxon>Paralcaligenes</taxon>
    </lineage>
</organism>
<dbReference type="GO" id="GO:0050487">
    <property type="term" value="F:sulfoacetaldehyde acetyltransferase activity"/>
    <property type="evidence" value="ECO:0007669"/>
    <property type="project" value="UniProtKB-UniRule"/>
</dbReference>
<keyword evidence="5 15" id="KW-0808">Transferase</keyword>
<dbReference type="GO" id="GO:0009099">
    <property type="term" value="P:L-valine biosynthetic process"/>
    <property type="evidence" value="ECO:0007669"/>
    <property type="project" value="TreeGrafter"/>
</dbReference>
<dbReference type="EMBL" id="SMAJ01000011">
    <property type="protein sequence ID" value="TCT04793.1"/>
    <property type="molecule type" value="Genomic_DNA"/>
</dbReference>
<dbReference type="InterPro" id="IPR045229">
    <property type="entry name" value="TPP_enz"/>
</dbReference>
<evidence type="ECO:0000256" key="4">
    <source>
        <dbReference type="ARBA" id="ARBA00012971"/>
    </source>
</evidence>
<evidence type="ECO:0000259" key="12">
    <source>
        <dbReference type="Pfam" id="PF00205"/>
    </source>
</evidence>
<dbReference type="InterPro" id="IPR017820">
    <property type="entry name" value="Sulphoacetald_Actrfrase"/>
</dbReference>
<feature type="domain" description="Thiamine pyrophosphate enzyme TPP-binding" evidence="13">
    <location>
        <begin position="420"/>
        <end position="571"/>
    </location>
</feature>
<evidence type="ECO:0000259" key="14">
    <source>
        <dbReference type="Pfam" id="PF02776"/>
    </source>
</evidence>
<keyword evidence="9" id="KW-0012">Acyltransferase</keyword>
<evidence type="ECO:0000256" key="1">
    <source>
        <dbReference type="ARBA" id="ARBA00001946"/>
    </source>
</evidence>
<keyword evidence="7" id="KW-0460">Magnesium</keyword>
<dbReference type="GO" id="GO:0000287">
    <property type="term" value="F:magnesium ion binding"/>
    <property type="evidence" value="ECO:0007669"/>
    <property type="project" value="InterPro"/>
</dbReference>
<protein>
    <recommendedName>
        <fullName evidence="4 10">Sulfoacetaldehyde acetyltransferase</fullName>
        <ecNumber evidence="4 10">2.3.3.15</ecNumber>
    </recommendedName>
</protein>
<comment type="cofactor">
    <cofactor evidence="1">
        <name>Mg(2+)</name>
        <dbReference type="ChEBI" id="CHEBI:18420"/>
    </cofactor>
</comment>
<comment type="caution">
    <text evidence="15">The sequence shown here is derived from an EMBL/GenBank/DDBJ whole genome shotgun (WGS) entry which is preliminary data.</text>
</comment>
<dbReference type="GO" id="GO:0005948">
    <property type="term" value="C:acetolactate synthase complex"/>
    <property type="evidence" value="ECO:0007669"/>
    <property type="project" value="TreeGrafter"/>
</dbReference>
<sequence length="600" mass="65028">MSSSKPTPAPAPGPQKMTPSEAFVETMAANGVTEMFGIMGSAFMDAMDIFAPAGIRLIPVVHEQGAGHMADGYARVSGRHGVVIGQNGPGISNCVTAIAAAYWAHSPVVIVTPEAGTMGIGLGGFQEANQLPMFQEFTKYQGHVTHPARMAEYTGRCFDRALSEMGPTQLNIPRDYFYGEIKAEIPKPQRLDRGAGGENSLNEAAEILAHAKFPVIISGGGVVMADAVEECKALAERLGAPVVNSYLHNDSFPASHPLWCGPLGYQGSKAAMKLIARADVVLALGTRLGPFGTLPQHGLDYWPKDAKIIQIDADNKMLGLVKKISVGICGDAKASAIALTQRLAGKKLVCDASKEARAKEIKAEKASWEKELDEWTHEKDPFSLDMIAEQSKEPGRYLHPRQVLRELEKAMPPDVMVSTDIGNINSVANSYLRFEKPRSFFAAMSFGNCGYAFPTIIGAKVAAPERPAVSYAGDGAWGMSLMETMTCVRHNIPVTAVVFHNRQWGAEKKNQVDFYNRRFVAGELDNQSFAGIAKAMGAEGITVDRLEDVGPALKKAIDLQMNHGKTTIVEIMCTRELGDPFRRDALSKPVRFLPKYKDYV</sequence>
<dbReference type="RefSeq" id="WP_207915156.1">
    <property type="nucleotide sequence ID" value="NZ_SMAJ01000011.1"/>
</dbReference>
<dbReference type="InterPro" id="IPR029035">
    <property type="entry name" value="DHS-like_NAD/FAD-binding_dom"/>
</dbReference>
<evidence type="ECO:0000256" key="3">
    <source>
        <dbReference type="ARBA" id="ARBA00007812"/>
    </source>
</evidence>
<dbReference type="GO" id="GO:0050660">
    <property type="term" value="F:flavin adenine dinucleotide binding"/>
    <property type="evidence" value="ECO:0007669"/>
    <property type="project" value="TreeGrafter"/>
</dbReference>
<dbReference type="GO" id="GO:0003984">
    <property type="term" value="F:acetolactate synthase activity"/>
    <property type="evidence" value="ECO:0007669"/>
    <property type="project" value="TreeGrafter"/>
</dbReference>
<comment type="similarity">
    <text evidence="3 11">Belongs to the TPP enzyme family.</text>
</comment>
<dbReference type="NCBIfam" id="TIGR03457">
    <property type="entry name" value="sulphoacet_xsc"/>
    <property type="match status" value="1"/>
</dbReference>
<keyword evidence="6" id="KW-0479">Metal-binding</keyword>
<evidence type="ECO:0000256" key="7">
    <source>
        <dbReference type="ARBA" id="ARBA00022842"/>
    </source>
</evidence>